<accession>A0ABU9Z0W3</accession>
<dbReference type="InterPro" id="IPR038522">
    <property type="entry name" value="T4/T6SS_DotU_sf"/>
</dbReference>
<dbReference type="EMBL" id="JBDIVE010000008">
    <property type="protein sequence ID" value="MEN3069625.1"/>
    <property type="molecule type" value="Genomic_DNA"/>
</dbReference>
<dbReference type="InterPro" id="IPR017732">
    <property type="entry name" value="T4/T6SS_DotU"/>
</dbReference>
<dbReference type="Gene3D" id="1.25.40.590">
    <property type="entry name" value="Type IV / VI secretion system, DotU"/>
    <property type="match status" value="1"/>
</dbReference>
<gene>
    <name evidence="3" type="primary">icmH</name>
    <name evidence="3" type="ORF">ABDB84_14145</name>
</gene>
<evidence type="ECO:0000259" key="2">
    <source>
        <dbReference type="Pfam" id="PF09850"/>
    </source>
</evidence>
<keyword evidence="1" id="KW-0472">Membrane</keyword>
<reference evidence="3 4" key="1">
    <citation type="journal article" date="2018" name="Int. J. Syst. Evol. Microbiol.">
        <title>Uliginosibacterium sediminicola sp. nov., isolated from freshwater sediment.</title>
        <authorList>
            <person name="Hwang W.M."/>
            <person name="Kim S.M."/>
            <person name="Kang K."/>
            <person name="Ahn T.Y."/>
        </authorList>
    </citation>
    <scope>NUCLEOTIDE SEQUENCE [LARGE SCALE GENOMIC DNA]</scope>
    <source>
        <strain evidence="3 4">M1-21</strain>
    </source>
</reference>
<dbReference type="Pfam" id="PF09850">
    <property type="entry name" value="DotU"/>
    <property type="match status" value="1"/>
</dbReference>
<feature type="transmembrane region" description="Helical" evidence="1">
    <location>
        <begin position="206"/>
        <end position="226"/>
    </location>
</feature>
<dbReference type="RefSeq" id="WP_345920399.1">
    <property type="nucleotide sequence ID" value="NZ_JBDIVE010000008.1"/>
</dbReference>
<name>A0ABU9Z0W3_9RHOO</name>
<dbReference type="Proteomes" id="UP001410394">
    <property type="component" value="Unassembled WGS sequence"/>
</dbReference>
<protein>
    <submittedName>
        <fullName evidence="3">Type IVB secretion system protein IcmH/DotU</fullName>
    </submittedName>
</protein>
<proteinExistence type="predicted"/>
<keyword evidence="1" id="KW-1133">Transmembrane helix</keyword>
<evidence type="ECO:0000313" key="3">
    <source>
        <dbReference type="EMBL" id="MEN3069625.1"/>
    </source>
</evidence>
<organism evidence="3 4">
    <name type="scientific">Uliginosibacterium sediminicola</name>
    <dbReference type="NCBI Taxonomy" id="2024550"/>
    <lineage>
        <taxon>Bacteria</taxon>
        <taxon>Pseudomonadati</taxon>
        <taxon>Pseudomonadota</taxon>
        <taxon>Betaproteobacteria</taxon>
        <taxon>Rhodocyclales</taxon>
        <taxon>Zoogloeaceae</taxon>
        <taxon>Uliginosibacterium</taxon>
    </lineage>
</organism>
<evidence type="ECO:0000313" key="4">
    <source>
        <dbReference type="Proteomes" id="UP001410394"/>
    </source>
</evidence>
<feature type="domain" description="Type IV / VI secretion system DotU" evidence="2">
    <location>
        <begin position="30"/>
        <end position="228"/>
    </location>
</feature>
<sequence length="259" mass="29329">MSLSAPSLFGGMPAPKPEMAVAESRTPRRLVDLMHDGFYLLFLLRHRAAPIDAQVFRERIRRFLDAFEQNAQRLQVSPEDIFVSKYAFCAVIDEAVLSSSFSVREAWELQPLQLQLFGEQLAGEGFFTKLEELRAQGARRVQALEVFYHCLLHGFKGKYLLEGAEKLNYLVARVGDEVVHHKGKRAVFAPHWAIPDRVRHALRSEIPMWVIASTMALFGLVGFFSLRAWLGHETRQTLAAHQSIVQLAPRSANVHISLP</sequence>
<comment type="caution">
    <text evidence="3">The sequence shown here is derived from an EMBL/GenBank/DDBJ whole genome shotgun (WGS) entry which is preliminary data.</text>
</comment>
<dbReference type="PANTHER" id="PTHR38033:SF1">
    <property type="entry name" value="DOTU FAMILY TYPE IV_VI SECRETION SYSTEM PROTEIN"/>
    <property type="match status" value="1"/>
</dbReference>
<evidence type="ECO:0000256" key="1">
    <source>
        <dbReference type="SAM" id="Phobius"/>
    </source>
</evidence>
<dbReference type="NCBIfam" id="NF038228">
    <property type="entry name" value="IcmH_DotU_IVB"/>
    <property type="match status" value="1"/>
</dbReference>
<dbReference type="PANTHER" id="PTHR38033">
    <property type="entry name" value="MEMBRANE PROTEIN-RELATED"/>
    <property type="match status" value="1"/>
</dbReference>
<dbReference type="NCBIfam" id="TIGR03349">
    <property type="entry name" value="IV_VI_DotU"/>
    <property type="match status" value="1"/>
</dbReference>
<keyword evidence="4" id="KW-1185">Reference proteome</keyword>
<keyword evidence="1" id="KW-0812">Transmembrane</keyword>